<gene>
    <name evidence="1" type="ORF">NM208_g8832</name>
</gene>
<evidence type="ECO:0000313" key="1">
    <source>
        <dbReference type="EMBL" id="KAJ3531541.1"/>
    </source>
</evidence>
<keyword evidence="2" id="KW-1185">Reference proteome</keyword>
<dbReference type="Proteomes" id="UP001148629">
    <property type="component" value="Unassembled WGS sequence"/>
</dbReference>
<name>A0ACC1S3V4_9HYPO</name>
<reference evidence="1" key="1">
    <citation type="submission" date="2022-08" db="EMBL/GenBank/DDBJ databases">
        <title>Genome Sequence of Fusarium decemcellulare.</title>
        <authorList>
            <person name="Buettner E."/>
        </authorList>
    </citation>
    <scope>NUCLEOTIDE SEQUENCE</scope>
    <source>
        <strain evidence="1">Babe19</strain>
    </source>
</reference>
<proteinExistence type="predicted"/>
<accession>A0ACC1S3V4</accession>
<dbReference type="EMBL" id="JANRMS010001052">
    <property type="protein sequence ID" value="KAJ3531541.1"/>
    <property type="molecule type" value="Genomic_DNA"/>
</dbReference>
<organism evidence="1 2">
    <name type="scientific">Fusarium decemcellulare</name>
    <dbReference type="NCBI Taxonomy" id="57161"/>
    <lineage>
        <taxon>Eukaryota</taxon>
        <taxon>Fungi</taxon>
        <taxon>Dikarya</taxon>
        <taxon>Ascomycota</taxon>
        <taxon>Pezizomycotina</taxon>
        <taxon>Sordariomycetes</taxon>
        <taxon>Hypocreomycetidae</taxon>
        <taxon>Hypocreales</taxon>
        <taxon>Nectriaceae</taxon>
        <taxon>Fusarium</taxon>
        <taxon>Fusarium decemcellulare species complex</taxon>
    </lineage>
</organism>
<comment type="caution">
    <text evidence="1">The sequence shown here is derived from an EMBL/GenBank/DDBJ whole genome shotgun (WGS) entry which is preliminary data.</text>
</comment>
<evidence type="ECO:0000313" key="2">
    <source>
        <dbReference type="Proteomes" id="UP001148629"/>
    </source>
</evidence>
<protein>
    <submittedName>
        <fullName evidence="1">Uncharacterized protein</fullName>
    </submittedName>
</protein>
<sequence>MPSPTEQPHDDLSADADVESNHGSEHDGGQTEESRLLPNDLPADLVPSKAFQRRVLLMCILSLFIVEVAEYITEPPLKKILEDIICRGYYPDHLLGVPMIQDNRCKSTHVQKTLAMVQGWNLAFTMAVPIVAQFPFGIIADKYGRRPVLFLSLFGCFLQTTWVMVILLFPDTFSIWAMLPGSFFFLIGGGGPMAAAMVWTIVADVVPVAERTGVFFRLAAAAMIFNVIVNPISAWLLEFDPWISMWIGFGFLAVGTLSVLLIPETRSFRQEADERRRGHSGTNQHEHDDNNETHGDGVLLSKTGVLTQAWFTVKNDMQHVWRFIFSSKSIMILILAVAAFYPIRMSYSGILLQYMTNRFDWDWSTATFISTAGILATVVCFLVVLPLVSAVLNRTSSYQSRPIARDLLLTRISVLFAFVGAFFVAFAAAPWFFVVSLVIMSIGNCFTALVRALLNALVEPHTIATLNTTISLVEAAMGLLGGPALGWLLSRGIELGGAWLGLPFLAISGLAMGITVMLFALRLPVGVGQAGH</sequence>